<dbReference type="InterPro" id="IPR019734">
    <property type="entry name" value="TPR_rpt"/>
</dbReference>
<sequence length="172" mass="19691">MKEKGNEHFRNKEYEEAKEAYTEAIFAAETSEGEPDNELNAILYANRAACNMLLEDPEQCLADADHALSLKTPYPKVRTRKFWALRKQGKANDAMAELKKAFEEDPSLEQTYDKEYKEIQKEAEAETEKLKTEALGQLKELGNKFLGLFGMSTDNFHLQQNPDGGYNVQFKQ</sequence>
<name>A0A1J4J6P5_9EUKA</name>
<dbReference type="RefSeq" id="XP_068346992.1">
    <property type="nucleotide sequence ID" value="XM_068490657.1"/>
</dbReference>
<reference evidence="1" key="1">
    <citation type="submission" date="2016-10" db="EMBL/GenBank/DDBJ databases">
        <authorList>
            <person name="Benchimol M."/>
            <person name="Almeida L.G."/>
            <person name="Vasconcelos A.T."/>
            <person name="Perreira-Neves A."/>
            <person name="Rosa I.A."/>
            <person name="Tasca T."/>
            <person name="Bogo M.R."/>
            <person name="de Souza W."/>
        </authorList>
    </citation>
    <scope>NUCLEOTIDE SEQUENCE [LARGE SCALE GENOMIC DNA]</scope>
    <source>
        <strain evidence="1">K</strain>
    </source>
</reference>
<evidence type="ECO:0000313" key="2">
    <source>
        <dbReference type="Proteomes" id="UP000179807"/>
    </source>
</evidence>
<gene>
    <name evidence="1" type="ORF">TRFO_02385</name>
</gene>
<dbReference type="Gene3D" id="1.25.40.10">
    <property type="entry name" value="Tetratricopeptide repeat domain"/>
    <property type="match status" value="1"/>
</dbReference>
<dbReference type="Proteomes" id="UP000179807">
    <property type="component" value="Unassembled WGS sequence"/>
</dbReference>
<dbReference type="GeneID" id="94825361"/>
<dbReference type="OrthoDB" id="1872379at2759"/>
<dbReference type="InterPro" id="IPR011990">
    <property type="entry name" value="TPR-like_helical_dom_sf"/>
</dbReference>
<protein>
    <submittedName>
        <fullName evidence="1">TPR Domain containing protein</fullName>
    </submittedName>
</protein>
<comment type="caution">
    <text evidence="1">The sequence shown here is derived from an EMBL/GenBank/DDBJ whole genome shotgun (WGS) entry which is preliminary data.</text>
</comment>
<dbReference type="AlphaFoldDB" id="A0A1J4J6P5"/>
<dbReference type="InterPro" id="IPR052769">
    <property type="entry name" value="TPR_domain_protein"/>
</dbReference>
<dbReference type="VEuPathDB" id="TrichDB:TRFO_02385"/>
<dbReference type="PANTHER" id="PTHR46014">
    <property type="entry name" value="TETRATRICOPEPTIDE REPEAT PROTEIN 1"/>
    <property type="match status" value="1"/>
</dbReference>
<keyword evidence="2" id="KW-1185">Reference proteome</keyword>
<evidence type="ECO:0000313" key="1">
    <source>
        <dbReference type="EMBL" id="OHS93855.1"/>
    </source>
</evidence>
<dbReference type="SUPFAM" id="SSF48452">
    <property type="entry name" value="TPR-like"/>
    <property type="match status" value="1"/>
</dbReference>
<dbReference type="SMART" id="SM00028">
    <property type="entry name" value="TPR"/>
    <property type="match status" value="3"/>
</dbReference>
<dbReference type="PANTHER" id="PTHR46014:SF1">
    <property type="entry name" value="TETRATRICOPEPTIDE REPEAT PROTEIN 1"/>
    <property type="match status" value="1"/>
</dbReference>
<proteinExistence type="predicted"/>
<organism evidence="1 2">
    <name type="scientific">Tritrichomonas foetus</name>
    <dbReference type="NCBI Taxonomy" id="1144522"/>
    <lineage>
        <taxon>Eukaryota</taxon>
        <taxon>Metamonada</taxon>
        <taxon>Parabasalia</taxon>
        <taxon>Tritrichomonadida</taxon>
        <taxon>Tritrichomonadidae</taxon>
        <taxon>Tritrichomonas</taxon>
    </lineage>
</organism>
<dbReference type="EMBL" id="MLAK01001370">
    <property type="protein sequence ID" value="OHS93855.1"/>
    <property type="molecule type" value="Genomic_DNA"/>
</dbReference>
<accession>A0A1J4J6P5</accession>